<keyword evidence="9" id="KW-0833">Ubl conjugation pathway</keyword>
<dbReference type="Proteomes" id="UP000187609">
    <property type="component" value="Unassembled WGS sequence"/>
</dbReference>
<dbReference type="InterPro" id="IPR044600">
    <property type="entry name" value="ATL1/ATL16-like"/>
</dbReference>
<name>A0A1J6ISB8_NICAT</name>
<dbReference type="Pfam" id="PF13639">
    <property type="entry name" value="zf-RING_2"/>
    <property type="match status" value="1"/>
</dbReference>
<sequence>MENIRENNPPVSTSRSFFAPLLVSMIGIFCTALALVIYHFILTKYCLRRSTQQTIDSTVQRPNSETHNLAKGIDQKILEKIPILAFNSILKNGLFRVDQNECSVCLGELEDEEMVRLLPNCRHAFHVPCIDQWFVAHASCPVCRSSITETHVMYLLDPLPVLSSQFVSGINHENYSSSSSSKLLSHGMLRHSVSLVVPNKERRLSSSQRRLIPGLRRSLSLDHSFIVINREKLEEDI</sequence>
<gene>
    <name evidence="17" type="primary">ATL52_1</name>
    <name evidence="17" type="ORF">A4A49_62386</name>
</gene>
<evidence type="ECO:0000256" key="4">
    <source>
        <dbReference type="ARBA" id="ARBA00012483"/>
    </source>
</evidence>
<protein>
    <recommendedName>
        <fullName evidence="4">RING-type E3 ubiquitin transferase</fullName>
        <ecNumber evidence="4">2.3.2.27</ecNumber>
    </recommendedName>
</protein>
<organism evidence="17 18">
    <name type="scientific">Nicotiana attenuata</name>
    <name type="common">Coyote tobacco</name>
    <dbReference type="NCBI Taxonomy" id="49451"/>
    <lineage>
        <taxon>Eukaryota</taxon>
        <taxon>Viridiplantae</taxon>
        <taxon>Streptophyta</taxon>
        <taxon>Embryophyta</taxon>
        <taxon>Tracheophyta</taxon>
        <taxon>Spermatophyta</taxon>
        <taxon>Magnoliopsida</taxon>
        <taxon>eudicotyledons</taxon>
        <taxon>Gunneridae</taxon>
        <taxon>Pentapetalae</taxon>
        <taxon>asterids</taxon>
        <taxon>lamiids</taxon>
        <taxon>Solanales</taxon>
        <taxon>Solanaceae</taxon>
        <taxon>Nicotianoideae</taxon>
        <taxon>Nicotianeae</taxon>
        <taxon>Nicotiana</taxon>
    </lineage>
</organism>
<dbReference type="PANTHER" id="PTHR46913:SF1">
    <property type="entry name" value="RING-H2 FINGER PROTEIN ATL16"/>
    <property type="match status" value="1"/>
</dbReference>
<proteinExistence type="inferred from homology"/>
<dbReference type="OMA" id="WFVAHAS"/>
<dbReference type="UniPathway" id="UPA00143"/>
<keyword evidence="12 15" id="KW-0472">Membrane</keyword>
<keyword evidence="8 14" id="KW-0863">Zinc-finger</keyword>
<keyword evidence="7" id="KW-0479">Metal-binding</keyword>
<evidence type="ECO:0000256" key="7">
    <source>
        <dbReference type="ARBA" id="ARBA00022723"/>
    </source>
</evidence>
<evidence type="ECO:0000256" key="5">
    <source>
        <dbReference type="ARBA" id="ARBA00022679"/>
    </source>
</evidence>
<evidence type="ECO:0000313" key="18">
    <source>
        <dbReference type="Proteomes" id="UP000187609"/>
    </source>
</evidence>
<dbReference type="FunFam" id="3.30.40.10:FF:000187">
    <property type="entry name" value="E3 ubiquitin-protein ligase ATL6"/>
    <property type="match status" value="1"/>
</dbReference>
<feature type="transmembrane region" description="Helical" evidence="15">
    <location>
        <begin position="17"/>
        <end position="41"/>
    </location>
</feature>
<accession>A0A1J6ISB8</accession>
<dbReference type="SUPFAM" id="SSF57850">
    <property type="entry name" value="RING/U-box"/>
    <property type="match status" value="1"/>
</dbReference>
<comment type="catalytic activity">
    <reaction evidence="1">
        <text>S-ubiquitinyl-[E2 ubiquitin-conjugating enzyme]-L-cysteine + [acceptor protein]-L-lysine = [E2 ubiquitin-conjugating enzyme]-L-cysteine + N(6)-ubiquitinyl-[acceptor protein]-L-lysine.</text>
        <dbReference type="EC" id="2.3.2.27"/>
    </reaction>
</comment>
<evidence type="ECO:0000256" key="8">
    <source>
        <dbReference type="ARBA" id="ARBA00022771"/>
    </source>
</evidence>
<evidence type="ECO:0000256" key="6">
    <source>
        <dbReference type="ARBA" id="ARBA00022692"/>
    </source>
</evidence>
<dbReference type="GO" id="GO:0016020">
    <property type="term" value="C:membrane"/>
    <property type="evidence" value="ECO:0007669"/>
    <property type="project" value="UniProtKB-SubCell"/>
</dbReference>
<dbReference type="GO" id="GO:0008270">
    <property type="term" value="F:zinc ion binding"/>
    <property type="evidence" value="ECO:0007669"/>
    <property type="project" value="UniProtKB-KW"/>
</dbReference>
<dbReference type="EMBL" id="MJEQ01037192">
    <property type="protein sequence ID" value="OIS98040.1"/>
    <property type="molecule type" value="Genomic_DNA"/>
</dbReference>
<evidence type="ECO:0000256" key="1">
    <source>
        <dbReference type="ARBA" id="ARBA00000900"/>
    </source>
</evidence>
<evidence type="ECO:0000256" key="14">
    <source>
        <dbReference type="PROSITE-ProRule" id="PRU00175"/>
    </source>
</evidence>
<feature type="domain" description="RING-type" evidence="16">
    <location>
        <begin position="102"/>
        <end position="144"/>
    </location>
</feature>
<evidence type="ECO:0000256" key="11">
    <source>
        <dbReference type="ARBA" id="ARBA00022989"/>
    </source>
</evidence>
<reference evidence="17" key="1">
    <citation type="submission" date="2016-11" db="EMBL/GenBank/DDBJ databases">
        <title>The genome of Nicotiana attenuata.</title>
        <authorList>
            <person name="Xu S."/>
            <person name="Brockmoeller T."/>
            <person name="Gaquerel E."/>
            <person name="Navarro A."/>
            <person name="Kuhl H."/>
            <person name="Gase K."/>
            <person name="Ling Z."/>
            <person name="Zhou W."/>
            <person name="Kreitzer C."/>
            <person name="Stanke M."/>
            <person name="Tang H."/>
            <person name="Lyons E."/>
            <person name="Pandey P."/>
            <person name="Pandey S.P."/>
            <person name="Timmermann B."/>
            <person name="Baldwin I.T."/>
        </authorList>
    </citation>
    <scope>NUCLEOTIDE SEQUENCE [LARGE SCALE GENOMIC DNA]</scope>
    <source>
        <strain evidence="17">UT</strain>
    </source>
</reference>
<dbReference type="CDD" id="cd16461">
    <property type="entry name" value="RING-H2_EL5-like"/>
    <property type="match status" value="1"/>
</dbReference>
<evidence type="ECO:0000256" key="2">
    <source>
        <dbReference type="ARBA" id="ARBA00004167"/>
    </source>
</evidence>
<feature type="non-terminal residue" evidence="17">
    <location>
        <position position="237"/>
    </location>
</feature>
<dbReference type="PANTHER" id="PTHR46913">
    <property type="entry name" value="RING-H2 FINGER PROTEIN ATL16"/>
    <property type="match status" value="1"/>
</dbReference>
<evidence type="ECO:0000313" key="17">
    <source>
        <dbReference type="EMBL" id="OIS98040.1"/>
    </source>
</evidence>
<evidence type="ECO:0000256" key="3">
    <source>
        <dbReference type="ARBA" id="ARBA00004906"/>
    </source>
</evidence>
<comment type="subcellular location">
    <subcellularLocation>
        <location evidence="2">Membrane</location>
        <topology evidence="2">Single-pass membrane protein</topology>
    </subcellularLocation>
</comment>
<keyword evidence="11 15" id="KW-1133">Transmembrane helix</keyword>
<dbReference type="SMART" id="SM00184">
    <property type="entry name" value="RING"/>
    <property type="match status" value="1"/>
</dbReference>
<evidence type="ECO:0000256" key="15">
    <source>
        <dbReference type="SAM" id="Phobius"/>
    </source>
</evidence>
<dbReference type="InterPro" id="IPR013083">
    <property type="entry name" value="Znf_RING/FYVE/PHD"/>
</dbReference>
<evidence type="ECO:0000256" key="13">
    <source>
        <dbReference type="ARBA" id="ARBA00024209"/>
    </source>
</evidence>
<keyword evidence="5" id="KW-0808">Transferase</keyword>
<keyword evidence="6 15" id="KW-0812">Transmembrane</keyword>
<keyword evidence="18" id="KW-1185">Reference proteome</keyword>
<dbReference type="AlphaFoldDB" id="A0A1J6ISB8"/>
<evidence type="ECO:0000256" key="12">
    <source>
        <dbReference type="ARBA" id="ARBA00023136"/>
    </source>
</evidence>
<evidence type="ECO:0000256" key="9">
    <source>
        <dbReference type="ARBA" id="ARBA00022786"/>
    </source>
</evidence>
<dbReference type="Gramene" id="OIS98040">
    <property type="protein sequence ID" value="OIS98040"/>
    <property type="gene ID" value="A4A49_62386"/>
</dbReference>
<dbReference type="GO" id="GO:0016567">
    <property type="term" value="P:protein ubiquitination"/>
    <property type="evidence" value="ECO:0007669"/>
    <property type="project" value="UniProtKB-UniPathway"/>
</dbReference>
<evidence type="ECO:0000256" key="10">
    <source>
        <dbReference type="ARBA" id="ARBA00022833"/>
    </source>
</evidence>
<dbReference type="SMR" id="A0A1J6ISB8"/>
<comment type="pathway">
    <text evidence="3">Protein modification; protein ubiquitination.</text>
</comment>
<dbReference type="InterPro" id="IPR001841">
    <property type="entry name" value="Znf_RING"/>
</dbReference>
<dbReference type="GO" id="GO:0061630">
    <property type="term" value="F:ubiquitin protein ligase activity"/>
    <property type="evidence" value="ECO:0007669"/>
    <property type="project" value="UniProtKB-EC"/>
</dbReference>
<keyword evidence="10" id="KW-0862">Zinc</keyword>
<comment type="caution">
    <text evidence="17">The sequence shown here is derived from an EMBL/GenBank/DDBJ whole genome shotgun (WGS) entry which is preliminary data.</text>
</comment>
<dbReference type="EC" id="2.3.2.27" evidence="4"/>
<dbReference type="Gene3D" id="3.30.40.10">
    <property type="entry name" value="Zinc/RING finger domain, C3HC4 (zinc finger)"/>
    <property type="match status" value="1"/>
</dbReference>
<comment type="similarity">
    <text evidence="13">Belongs to the RING-type zinc finger family. ATL subfamily.</text>
</comment>
<dbReference type="PROSITE" id="PS50089">
    <property type="entry name" value="ZF_RING_2"/>
    <property type="match status" value="1"/>
</dbReference>
<evidence type="ECO:0000259" key="16">
    <source>
        <dbReference type="PROSITE" id="PS50089"/>
    </source>
</evidence>